<dbReference type="Gene3D" id="1.20.910.10">
    <property type="entry name" value="Heme oxygenase-like"/>
    <property type="match status" value="1"/>
</dbReference>
<sequence>MSPPFVRTGPLTEAASYPDWAQQLLLDCHAAKRRVTGHELYLRMRDAELGPMAMQLFLVGAWPVVEQFPQYMAQNLLKVRYGRQRGEDMARRFLIHNIRVAQSHAEHWIAWAEACGIGRAELHAQRVPSEMHALSHWCWHICAHDPLWLAMAATNYAIEDATGDWAALVCSSGAYEASFAPGARRRATRWLTLHAHDDAPPWEALEIVCTLVGTHADPSTVAALRDAICKSYDYMRLILDRCLQAEVSRPPASPRKAFVQLG</sequence>
<dbReference type="OrthoDB" id="3523588at2"/>
<gene>
    <name evidence="1" type="ORF">AVW16_03010</name>
</gene>
<reference evidence="2" key="1">
    <citation type="submission" date="2016-01" db="EMBL/GenBank/DDBJ databases">
        <title>Draft genome of Chromobacterium sp. F49.</title>
        <authorList>
            <person name="Hong K.W."/>
        </authorList>
    </citation>
    <scope>NUCLEOTIDE SEQUENCE [LARGE SCALE GENOMIC DNA]</scope>
    <source>
        <strain evidence="2">CN10</strain>
    </source>
</reference>
<dbReference type="RefSeq" id="WP_066614565.1">
    <property type="nucleotide sequence ID" value="NZ_LQQU01000059.1"/>
</dbReference>
<evidence type="ECO:0000313" key="1">
    <source>
        <dbReference type="EMBL" id="KZE25287.1"/>
    </source>
</evidence>
<keyword evidence="2" id="KW-1185">Reference proteome</keyword>
<protein>
    <submittedName>
        <fullName evidence="1">TenA family transcriptional regulator</fullName>
    </submittedName>
</protein>
<dbReference type="InterPro" id="IPR016084">
    <property type="entry name" value="Haem_Oase-like_multi-hlx"/>
</dbReference>
<dbReference type="AlphaFoldDB" id="A0A165EKM5"/>
<dbReference type="SUPFAM" id="SSF48613">
    <property type="entry name" value="Heme oxygenase-like"/>
    <property type="match status" value="1"/>
</dbReference>
<name>A0A165EKM5_9NEIS</name>
<proteinExistence type="predicted"/>
<evidence type="ECO:0000313" key="2">
    <source>
        <dbReference type="Proteomes" id="UP000076625"/>
    </source>
</evidence>
<accession>A0A165EKM5</accession>
<dbReference type="EMBL" id="LQQU01000059">
    <property type="protein sequence ID" value="KZE25287.1"/>
    <property type="molecule type" value="Genomic_DNA"/>
</dbReference>
<dbReference type="Pfam" id="PF14518">
    <property type="entry name" value="Haem_oxygenas_2"/>
    <property type="match status" value="1"/>
</dbReference>
<organism evidence="1 2">
    <name type="scientific">Crenobacter luteus</name>
    <dbReference type="NCBI Taxonomy" id="1452487"/>
    <lineage>
        <taxon>Bacteria</taxon>
        <taxon>Pseudomonadati</taxon>
        <taxon>Pseudomonadota</taxon>
        <taxon>Betaproteobacteria</taxon>
        <taxon>Neisseriales</taxon>
        <taxon>Neisseriaceae</taxon>
        <taxon>Crenobacter</taxon>
    </lineage>
</organism>
<dbReference type="Proteomes" id="UP000076625">
    <property type="component" value="Unassembled WGS sequence"/>
</dbReference>
<comment type="caution">
    <text evidence="1">The sequence shown here is derived from an EMBL/GenBank/DDBJ whole genome shotgun (WGS) entry which is preliminary data.</text>
</comment>